<dbReference type="InterPro" id="IPR006059">
    <property type="entry name" value="SBP"/>
</dbReference>
<evidence type="ECO:0000256" key="7">
    <source>
        <dbReference type="SAM" id="SignalP"/>
    </source>
</evidence>
<evidence type="ECO:0000256" key="4">
    <source>
        <dbReference type="ARBA" id="ARBA00022729"/>
    </source>
</evidence>
<comment type="similarity">
    <text evidence="2">Belongs to the bacterial solute-binding protein 1 family.</text>
</comment>
<dbReference type="PANTHER" id="PTHR43649">
    <property type="entry name" value="ARABINOSE-BINDING PROTEIN-RELATED"/>
    <property type="match status" value="1"/>
</dbReference>
<dbReference type="EMBL" id="LAJY01000010">
    <property type="protein sequence ID" value="KJV11082.1"/>
    <property type="molecule type" value="Genomic_DNA"/>
</dbReference>
<dbReference type="SUPFAM" id="SSF53850">
    <property type="entry name" value="Periplasmic binding protein-like II"/>
    <property type="match status" value="1"/>
</dbReference>
<dbReference type="AlphaFoldDB" id="A0A0F3IWS9"/>
<sequence>MTMNTPRLAALAAALLLTTGLGTAQAQTAEVLHWWTSGGESAALATIRAAYTAKGGVWQDTPIAGGGNARAAAVNRMIGGKPPTVFQYSVGLQLLELADQGLLNDIDDVAQVGNWDKALPPLIANISKYKGKYIAAPVNIHGENWMFYNFDALKKAGVEVPKTWADFLAAAPKLKAAGIIPLALGGEPWQERILFNSVLLGVGGREHYAKVYGKLDKAAMGTDTMLDVFKTVAALRPLVDESSPGRKWNETAGMVMKGTAAFQFMGDWAKGEMVAAKLEPGKDIGCALAPAKDTAYIMTVDAFAFSNVKDAPSKGAQTLMATVMMDPATQAAFSKRKGSIPSRLDVPDIGFDSCAKVAINTLKDPATHLVSTGLFGVPSAVSGAIDDAISQFWNNKAMTPEQGRDLFVKAIDRAK</sequence>
<evidence type="ECO:0000256" key="2">
    <source>
        <dbReference type="ARBA" id="ARBA00008520"/>
    </source>
</evidence>
<accession>A0A0F3IWS9</accession>
<keyword evidence="4 7" id="KW-0732">Signal</keyword>
<evidence type="ECO:0000256" key="5">
    <source>
        <dbReference type="ARBA" id="ARBA00049629"/>
    </source>
</evidence>
<reference evidence="8 9" key="1">
    <citation type="submission" date="2015-03" db="EMBL/GenBank/DDBJ databases">
        <title>Draft genome sequence of Elstera litoralis.</title>
        <authorList>
            <person name="Rahalkar M.C."/>
            <person name="Dhakephalkar P.K."/>
            <person name="Pore S.D."/>
            <person name="Arora P."/>
            <person name="Kapse N.G."/>
            <person name="Pandit P.S."/>
        </authorList>
    </citation>
    <scope>NUCLEOTIDE SEQUENCE [LARGE SCALE GENOMIC DNA]</scope>
    <source>
        <strain evidence="8 9">Dia-1</strain>
    </source>
</reference>
<feature type="chain" id="PRO_5002462679" description="Probable sugar-binding periplasmic protein" evidence="7">
    <location>
        <begin position="27"/>
        <end position="415"/>
    </location>
</feature>
<comment type="caution">
    <text evidence="8">The sequence shown here is derived from an EMBL/GenBank/DDBJ whole genome shotgun (WGS) entry which is preliminary data.</text>
</comment>
<dbReference type="PANTHER" id="PTHR43649:SF28">
    <property type="entry name" value="BINDING PROTEIN COMPONENT OF ABC SUGAR TRANSPORTER-RELATED"/>
    <property type="match status" value="1"/>
</dbReference>
<protein>
    <recommendedName>
        <fullName evidence="6">Probable sugar-binding periplasmic protein</fullName>
    </recommendedName>
</protein>
<feature type="signal peptide" evidence="7">
    <location>
        <begin position="1"/>
        <end position="26"/>
    </location>
</feature>
<organism evidence="8 9">
    <name type="scientific">Elstera litoralis</name>
    <dbReference type="NCBI Taxonomy" id="552518"/>
    <lineage>
        <taxon>Bacteria</taxon>
        <taxon>Pseudomonadati</taxon>
        <taxon>Pseudomonadota</taxon>
        <taxon>Alphaproteobacteria</taxon>
        <taxon>Rhodospirillales</taxon>
        <taxon>Rhodospirillaceae</taxon>
        <taxon>Elstera</taxon>
    </lineage>
</organism>
<comment type="function">
    <text evidence="5">Part of a binding-protein-dependent transport system for a sugar.</text>
</comment>
<dbReference type="Gene3D" id="3.40.190.10">
    <property type="entry name" value="Periplasmic binding protein-like II"/>
    <property type="match status" value="2"/>
</dbReference>
<name>A0A0F3IWS9_9PROT</name>
<dbReference type="InterPro" id="IPR050490">
    <property type="entry name" value="Bact_solute-bd_prot1"/>
</dbReference>
<dbReference type="PATRIC" id="fig|552518.3.peg.22"/>
<proteinExistence type="inferred from homology"/>
<evidence type="ECO:0000256" key="3">
    <source>
        <dbReference type="ARBA" id="ARBA00022448"/>
    </source>
</evidence>
<keyword evidence="3" id="KW-0813">Transport</keyword>
<evidence type="ECO:0000313" key="9">
    <source>
        <dbReference type="Proteomes" id="UP000033774"/>
    </source>
</evidence>
<dbReference type="Pfam" id="PF01547">
    <property type="entry name" value="SBP_bac_1"/>
    <property type="match status" value="1"/>
</dbReference>
<dbReference type="RefSeq" id="WP_045774174.1">
    <property type="nucleotide sequence ID" value="NZ_LAJY01000010.1"/>
</dbReference>
<gene>
    <name evidence="8" type="ORF">VZ95_00690</name>
</gene>
<dbReference type="Proteomes" id="UP000033774">
    <property type="component" value="Unassembled WGS sequence"/>
</dbReference>
<comment type="subcellular location">
    <subcellularLocation>
        <location evidence="1">Periplasm</location>
    </subcellularLocation>
</comment>
<evidence type="ECO:0000313" key="8">
    <source>
        <dbReference type="EMBL" id="KJV11082.1"/>
    </source>
</evidence>
<dbReference type="GO" id="GO:0042597">
    <property type="term" value="C:periplasmic space"/>
    <property type="evidence" value="ECO:0007669"/>
    <property type="project" value="UniProtKB-SubCell"/>
</dbReference>
<evidence type="ECO:0000256" key="6">
    <source>
        <dbReference type="ARBA" id="ARBA00049753"/>
    </source>
</evidence>
<keyword evidence="9" id="KW-1185">Reference proteome</keyword>
<evidence type="ECO:0000256" key="1">
    <source>
        <dbReference type="ARBA" id="ARBA00004418"/>
    </source>
</evidence>